<feature type="signal peptide" evidence="1">
    <location>
        <begin position="1"/>
        <end position="32"/>
    </location>
</feature>
<evidence type="ECO:0000313" key="3">
    <source>
        <dbReference type="Proteomes" id="UP001549313"/>
    </source>
</evidence>
<reference evidence="2 3" key="1">
    <citation type="submission" date="2024-06" db="EMBL/GenBank/DDBJ databases">
        <title>Sorghum-associated microbial communities from plants grown in Nebraska, USA.</title>
        <authorList>
            <person name="Schachtman D."/>
        </authorList>
    </citation>
    <scope>NUCLEOTIDE SEQUENCE [LARGE SCALE GENOMIC DNA]</scope>
    <source>
        <strain evidence="2 3">2814</strain>
    </source>
</reference>
<evidence type="ECO:0000313" key="2">
    <source>
        <dbReference type="EMBL" id="MET4682578.1"/>
    </source>
</evidence>
<feature type="chain" id="PRO_5046161088" description="Lipoprotein" evidence="1">
    <location>
        <begin position="33"/>
        <end position="176"/>
    </location>
</feature>
<keyword evidence="3" id="KW-1185">Reference proteome</keyword>
<dbReference type="EMBL" id="JBEPTF010000001">
    <property type="protein sequence ID" value="MET4682578.1"/>
    <property type="molecule type" value="Genomic_DNA"/>
</dbReference>
<gene>
    <name evidence="2" type="ORF">ABIE19_000487</name>
</gene>
<organism evidence="2 3">
    <name type="scientific">Brevundimonas faecalis</name>
    <dbReference type="NCBI Taxonomy" id="947378"/>
    <lineage>
        <taxon>Bacteria</taxon>
        <taxon>Pseudomonadati</taxon>
        <taxon>Pseudomonadota</taxon>
        <taxon>Alphaproteobacteria</taxon>
        <taxon>Caulobacterales</taxon>
        <taxon>Caulobacteraceae</taxon>
        <taxon>Brevundimonas</taxon>
    </lineage>
</organism>
<name>A0ABV2R8E5_9CAUL</name>
<comment type="caution">
    <text evidence="2">The sequence shown here is derived from an EMBL/GenBank/DDBJ whole genome shotgun (WGS) entry which is preliminary data.</text>
</comment>
<proteinExistence type="predicted"/>
<dbReference type="PROSITE" id="PS51257">
    <property type="entry name" value="PROKAR_LIPOPROTEIN"/>
    <property type="match status" value="1"/>
</dbReference>
<accession>A0ABV2R8E5</accession>
<dbReference type="Proteomes" id="UP001549313">
    <property type="component" value="Unassembled WGS sequence"/>
</dbReference>
<evidence type="ECO:0000256" key="1">
    <source>
        <dbReference type="SAM" id="SignalP"/>
    </source>
</evidence>
<sequence length="176" mass="18498">MSVFRPHAAPRRLMPIAALLAVSALTACAPTAANLSGASSGAPMPTPGYDWHLNADADEASLTYGVAETDDAPMDLSCRPGSGALQILLTVAQGHPKAVSLESGGDTETYPAQAEPSALHEGLDLTAQARATDPVFLRFRRLGWLAPYGADYRTPFVAQPGSEKQIDRFFALCSQG</sequence>
<dbReference type="RefSeq" id="WP_354087525.1">
    <property type="nucleotide sequence ID" value="NZ_JBEPTF010000001.1"/>
</dbReference>
<keyword evidence="1" id="KW-0732">Signal</keyword>
<protein>
    <recommendedName>
        <fullName evidence="4">Lipoprotein</fullName>
    </recommendedName>
</protein>
<evidence type="ECO:0008006" key="4">
    <source>
        <dbReference type="Google" id="ProtNLM"/>
    </source>
</evidence>